<protein>
    <submittedName>
        <fullName evidence="1">Uncharacterized protein</fullName>
    </submittedName>
</protein>
<accession>A0A5C6E246</accession>
<organism evidence="1 2">
    <name type="scientific">Novipirellula artificiosorum</name>
    <dbReference type="NCBI Taxonomy" id="2528016"/>
    <lineage>
        <taxon>Bacteria</taxon>
        <taxon>Pseudomonadati</taxon>
        <taxon>Planctomycetota</taxon>
        <taxon>Planctomycetia</taxon>
        <taxon>Pirellulales</taxon>
        <taxon>Pirellulaceae</taxon>
        <taxon>Novipirellula</taxon>
    </lineage>
</organism>
<proteinExistence type="predicted"/>
<dbReference type="EMBL" id="SJPV01000001">
    <property type="protein sequence ID" value="TWU42047.1"/>
    <property type="molecule type" value="Genomic_DNA"/>
</dbReference>
<evidence type="ECO:0000313" key="2">
    <source>
        <dbReference type="Proteomes" id="UP000319143"/>
    </source>
</evidence>
<dbReference type="AlphaFoldDB" id="A0A5C6E246"/>
<dbReference type="Proteomes" id="UP000319143">
    <property type="component" value="Unassembled WGS sequence"/>
</dbReference>
<evidence type="ECO:0000313" key="1">
    <source>
        <dbReference type="EMBL" id="TWU42047.1"/>
    </source>
</evidence>
<reference evidence="1 2" key="1">
    <citation type="submission" date="2019-02" db="EMBL/GenBank/DDBJ databases">
        <title>Deep-cultivation of Planctomycetes and their phenomic and genomic characterization uncovers novel biology.</title>
        <authorList>
            <person name="Wiegand S."/>
            <person name="Jogler M."/>
            <person name="Boedeker C."/>
            <person name="Pinto D."/>
            <person name="Vollmers J."/>
            <person name="Rivas-Marin E."/>
            <person name="Kohn T."/>
            <person name="Peeters S.H."/>
            <person name="Heuer A."/>
            <person name="Rast P."/>
            <person name="Oberbeckmann S."/>
            <person name="Bunk B."/>
            <person name="Jeske O."/>
            <person name="Meyerdierks A."/>
            <person name="Storesund J.E."/>
            <person name="Kallscheuer N."/>
            <person name="Luecker S."/>
            <person name="Lage O.M."/>
            <person name="Pohl T."/>
            <person name="Merkel B.J."/>
            <person name="Hornburger P."/>
            <person name="Mueller R.-W."/>
            <person name="Bruemmer F."/>
            <person name="Labrenz M."/>
            <person name="Spormann A.M."/>
            <person name="Op Den Camp H."/>
            <person name="Overmann J."/>
            <person name="Amann R."/>
            <person name="Jetten M.S.M."/>
            <person name="Mascher T."/>
            <person name="Medema M.H."/>
            <person name="Devos D.P."/>
            <person name="Kaster A.-K."/>
            <person name="Ovreas L."/>
            <person name="Rohde M."/>
            <person name="Galperin M.Y."/>
            <person name="Jogler C."/>
        </authorList>
    </citation>
    <scope>NUCLEOTIDE SEQUENCE [LARGE SCALE GENOMIC DNA]</scope>
    <source>
        <strain evidence="1 2">Poly41</strain>
    </source>
</reference>
<gene>
    <name evidence="1" type="ORF">Poly41_03430</name>
</gene>
<name>A0A5C6E246_9BACT</name>
<dbReference type="OrthoDB" id="9793440at2"/>
<dbReference type="RefSeq" id="WP_146524179.1">
    <property type="nucleotide sequence ID" value="NZ_SJPV01000001.1"/>
</dbReference>
<comment type="caution">
    <text evidence="1">The sequence shown here is derived from an EMBL/GenBank/DDBJ whole genome shotgun (WGS) entry which is preliminary data.</text>
</comment>
<sequence length="170" mass="19398">MATSPLLIILHDVAAPFLDDVETIIAMLRPLVDSRFACAVVPHWHAAEPALDPRPLRDAIDISDEWLLHGWTHFRSRRTGLILTRGIAEVFWRSIAMQTIIARSSSRPRCILNYPYTVGWRFNASKRLQSSRHEIVFAGCWPRPGSHRMCFTWPKHRFATTTIIPSPGTC</sequence>
<keyword evidence="2" id="KW-1185">Reference proteome</keyword>